<dbReference type="SUPFAM" id="SSF102405">
    <property type="entry name" value="MCP/YpsA-like"/>
    <property type="match status" value="1"/>
</dbReference>
<organism evidence="3 4">
    <name type="scientific">Paractinoplanes deccanensis</name>
    <dbReference type="NCBI Taxonomy" id="113561"/>
    <lineage>
        <taxon>Bacteria</taxon>
        <taxon>Bacillati</taxon>
        <taxon>Actinomycetota</taxon>
        <taxon>Actinomycetes</taxon>
        <taxon>Micromonosporales</taxon>
        <taxon>Micromonosporaceae</taxon>
        <taxon>Paractinoplanes</taxon>
    </lineage>
</organism>
<keyword evidence="4" id="KW-1185">Reference proteome</keyword>
<comment type="similarity">
    <text evidence="1">Belongs to the DprA/Smf family.</text>
</comment>
<name>A0ABQ3XWG9_9ACTN</name>
<dbReference type="InterPro" id="IPR036390">
    <property type="entry name" value="WH_DNA-bd_sf"/>
</dbReference>
<sequence>MADPAPTSPAADRAARVALTWLAEPGNQSVWSLVEKYGAPETLARFLRGEAPTAAQRAAVQAKAEDLAPRRLMELTVERAERLGARIVVPSDEEWPRRVESLATLELDGTGRIIENVRPPLCFWVRGPWPLGETLERSVAVVGARAATPYGLHVTHEISYGLAEHGWTVVSGGAFGIDAAAHRAAMAAGGRTVAVLAGGVDRPYPAGNTAMFERIAETGLLISEWPPGAEPMRHRFLVRNRVIAAATVGTVVVEAAARSGAAQTMSRVLALNRTAMVVPGPVTSAVSVGCHEMLRERPETILVTGPAHVLEAVGQAGEYLVDPPRGPARRRDSLDEESALVLEAVPARGTATPEELAAKAGLELRTVLRRLSLLEVAGFIERRATGVALLSRSDFPA</sequence>
<comment type="caution">
    <text evidence="3">The sequence shown here is derived from an EMBL/GenBank/DDBJ whole genome shotgun (WGS) entry which is preliminary data.</text>
</comment>
<dbReference type="Pfam" id="PF02481">
    <property type="entry name" value="DNA_processg_A"/>
    <property type="match status" value="1"/>
</dbReference>
<evidence type="ECO:0000313" key="4">
    <source>
        <dbReference type="Proteomes" id="UP000609879"/>
    </source>
</evidence>
<dbReference type="RefSeq" id="WP_203760051.1">
    <property type="nucleotide sequence ID" value="NZ_BAAABO010000004.1"/>
</dbReference>
<dbReference type="InterPro" id="IPR057666">
    <property type="entry name" value="DrpA_SLOG"/>
</dbReference>
<dbReference type="EMBL" id="BOMI01000010">
    <property type="protein sequence ID" value="GID72077.1"/>
    <property type="molecule type" value="Genomic_DNA"/>
</dbReference>
<dbReference type="SUPFAM" id="SSF46785">
    <property type="entry name" value="Winged helix' DNA-binding domain"/>
    <property type="match status" value="1"/>
</dbReference>
<evidence type="ECO:0000256" key="1">
    <source>
        <dbReference type="ARBA" id="ARBA00006525"/>
    </source>
</evidence>
<gene>
    <name evidence="3" type="ORF">Ade02nite_07180</name>
</gene>
<proteinExistence type="inferred from homology"/>
<accession>A0ABQ3XWG9</accession>
<evidence type="ECO:0000259" key="2">
    <source>
        <dbReference type="Pfam" id="PF02481"/>
    </source>
</evidence>
<dbReference type="InterPro" id="IPR003488">
    <property type="entry name" value="DprA"/>
</dbReference>
<dbReference type="NCBIfam" id="TIGR00732">
    <property type="entry name" value="dprA"/>
    <property type="match status" value="1"/>
</dbReference>
<evidence type="ECO:0000313" key="3">
    <source>
        <dbReference type="EMBL" id="GID72077.1"/>
    </source>
</evidence>
<reference evidence="3 4" key="1">
    <citation type="submission" date="2021-01" db="EMBL/GenBank/DDBJ databases">
        <title>Whole genome shotgun sequence of Actinoplanes deccanensis NBRC 13994.</title>
        <authorList>
            <person name="Komaki H."/>
            <person name="Tamura T."/>
        </authorList>
    </citation>
    <scope>NUCLEOTIDE SEQUENCE [LARGE SCALE GENOMIC DNA]</scope>
    <source>
        <strain evidence="3 4">NBRC 13994</strain>
    </source>
</reference>
<dbReference type="Gene3D" id="3.40.50.450">
    <property type="match status" value="1"/>
</dbReference>
<dbReference type="PANTHER" id="PTHR43022">
    <property type="entry name" value="PROTEIN SMF"/>
    <property type="match status" value="1"/>
</dbReference>
<dbReference type="PANTHER" id="PTHR43022:SF1">
    <property type="entry name" value="PROTEIN SMF"/>
    <property type="match status" value="1"/>
</dbReference>
<feature type="domain" description="Smf/DprA SLOG" evidence="2">
    <location>
        <begin position="87"/>
        <end position="310"/>
    </location>
</feature>
<dbReference type="Proteomes" id="UP000609879">
    <property type="component" value="Unassembled WGS sequence"/>
</dbReference>
<protein>
    <submittedName>
        <fullName evidence="3">DNA protecting protein DprA</fullName>
    </submittedName>
</protein>